<proteinExistence type="predicted"/>
<evidence type="ECO:0000313" key="1">
    <source>
        <dbReference type="EMBL" id="KAK9278979.1"/>
    </source>
</evidence>
<gene>
    <name evidence="1" type="ORF">L1049_028561</name>
</gene>
<organism evidence="1 2">
    <name type="scientific">Liquidambar formosana</name>
    <name type="common">Formosan gum</name>
    <dbReference type="NCBI Taxonomy" id="63359"/>
    <lineage>
        <taxon>Eukaryota</taxon>
        <taxon>Viridiplantae</taxon>
        <taxon>Streptophyta</taxon>
        <taxon>Embryophyta</taxon>
        <taxon>Tracheophyta</taxon>
        <taxon>Spermatophyta</taxon>
        <taxon>Magnoliopsida</taxon>
        <taxon>eudicotyledons</taxon>
        <taxon>Gunneridae</taxon>
        <taxon>Pentapetalae</taxon>
        <taxon>Saxifragales</taxon>
        <taxon>Altingiaceae</taxon>
        <taxon>Liquidambar</taxon>
    </lineage>
</organism>
<sequence length="157" mass="17565">MLASNGICNHRSQTYHTHYLHLLESWLAICSGYPIYHIPTQTNVKDLSTCFLTYHTLSSSFQDTGVEYDDSDGGKDICCSEAVEKVTGGKSKGESSGGISLSPFGLATYKMQGNLWIKPETSDYERMIYLQSAADSWLKQLSVHHHDFNFFVSHSTI</sequence>
<keyword evidence="2" id="KW-1185">Reference proteome</keyword>
<dbReference type="EMBL" id="JBBPBK010000009">
    <property type="protein sequence ID" value="KAK9278979.1"/>
    <property type="molecule type" value="Genomic_DNA"/>
</dbReference>
<dbReference type="Pfam" id="PF05623">
    <property type="entry name" value="DUF789"/>
    <property type="match status" value="1"/>
</dbReference>
<dbReference type="PANTHER" id="PTHR31343:SF29">
    <property type="entry name" value="DUF789 DOMAIN-CONTAINING PROTEIN"/>
    <property type="match status" value="1"/>
</dbReference>
<dbReference type="Proteomes" id="UP001415857">
    <property type="component" value="Unassembled WGS sequence"/>
</dbReference>
<accession>A0AAP0WTE9</accession>
<protein>
    <submittedName>
        <fullName evidence="1">Uncharacterized protein</fullName>
    </submittedName>
</protein>
<dbReference type="PANTHER" id="PTHR31343">
    <property type="entry name" value="T15D22.8"/>
    <property type="match status" value="1"/>
</dbReference>
<name>A0AAP0WTE9_LIQFO</name>
<evidence type="ECO:0000313" key="2">
    <source>
        <dbReference type="Proteomes" id="UP001415857"/>
    </source>
</evidence>
<dbReference type="InterPro" id="IPR008507">
    <property type="entry name" value="DUF789"/>
</dbReference>
<dbReference type="AlphaFoldDB" id="A0AAP0WTE9"/>
<reference evidence="1 2" key="1">
    <citation type="journal article" date="2024" name="Plant J.">
        <title>Genome sequences and population genomics reveal climatic adaptation and genomic divergence between two closely related sweetgum species.</title>
        <authorList>
            <person name="Xu W.Q."/>
            <person name="Ren C.Q."/>
            <person name="Zhang X.Y."/>
            <person name="Comes H.P."/>
            <person name="Liu X.H."/>
            <person name="Li Y.G."/>
            <person name="Kettle C.J."/>
            <person name="Jalonen R."/>
            <person name="Gaisberger H."/>
            <person name="Ma Y.Z."/>
            <person name="Qiu Y.X."/>
        </authorList>
    </citation>
    <scope>NUCLEOTIDE SEQUENCE [LARGE SCALE GENOMIC DNA]</scope>
    <source>
        <strain evidence="1">Hangzhou</strain>
    </source>
</reference>
<comment type="caution">
    <text evidence="1">The sequence shown here is derived from an EMBL/GenBank/DDBJ whole genome shotgun (WGS) entry which is preliminary data.</text>
</comment>